<feature type="transmembrane region" description="Helical" evidence="2">
    <location>
        <begin position="129"/>
        <end position="153"/>
    </location>
</feature>
<proteinExistence type="predicted"/>
<evidence type="ECO:0000256" key="1">
    <source>
        <dbReference type="SAM" id="MobiDB-lite"/>
    </source>
</evidence>
<feature type="transmembrane region" description="Helical" evidence="2">
    <location>
        <begin position="326"/>
        <end position="350"/>
    </location>
</feature>
<gene>
    <name evidence="3" type="ORF">METZ01_LOCUS33373</name>
</gene>
<feature type="transmembrane region" description="Helical" evidence="2">
    <location>
        <begin position="165"/>
        <end position="187"/>
    </location>
</feature>
<keyword evidence="2" id="KW-0812">Transmembrane</keyword>
<feature type="transmembrane region" description="Helical" evidence="2">
    <location>
        <begin position="75"/>
        <end position="96"/>
    </location>
</feature>
<organism evidence="3">
    <name type="scientific">marine metagenome</name>
    <dbReference type="NCBI Taxonomy" id="408172"/>
    <lineage>
        <taxon>unclassified sequences</taxon>
        <taxon>metagenomes</taxon>
        <taxon>ecological metagenomes</taxon>
    </lineage>
</organism>
<protein>
    <submittedName>
        <fullName evidence="3">Uncharacterized protein</fullName>
    </submittedName>
</protein>
<feature type="region of interest" description="Disordered" evidence="1">
    <location>
        <begin position="368"/>
        <end position="426"/>
    </location>
</feature>
<dbReference type="EMBL" id="UINC01001429">
    <property type="protein sequence ID" value="SUZ80519.1"/>
    <property type="molecule type" value="Genomic_DNA"/>
</dbReference>
<name>A0A381QPT4_9ZZZZ</name>
<keyword evidence="2" id="KW-1133">Transmembrane helix</keyword>
<evidence type="ECO:0000313" key="3">
    <source>
        <dbReference type="EMBL" id="SUZ80519.1"/>
    </source>
</evidence>
<accession>A0A381QPT4</accession>
<reference evidence="3" key="1">
    <citation type="submission" date="2018-05" db="EMBL/GenBank/DDBJ databases">
        <authorList>
            <person name="Lanie J.A."/>
            <person name="Ng W.-L."/>
            <person name="Kazmierczak K.M."/>
            <person name="Andrzejewski T.M."/>
            <person name="Davidsen T.M."/>
            <person name="Wayne K.J."/>
            <person name="Tettelin H."/>
            <person name="Glass J.I."/>
            <person name="Rusch D."/>
            <person name="Podicherti R."/>
            <person name="Tsui H.-C.T."/>
            <person name="Winkler M.E."/>
        </authorList>
    </citation>
    <scope>NUCLEOTIDE SEQUENCE</scope>
</reference>
<feature type="transmembrane region" description="Helical" evidence="2">
    <location>
        <begin position="283"/>
        <end position="306"/>
    </location>
</feature>
<sequence length="426" mass="47731">MGPMDLYFDVRDIFRAPRLALSGKKIWIFMVGNLGGFILYWVFSYLSLAMAGVSFSDAINQYGLYPCLFGNEAGWVAWITYFIGVEAWILAIYLACTAVTRVTLKQLKGNDFFSAGDAWKYVCKHWHPVVFAPISIVLIIVFFMVFAGIFAFMGKIPYLGEFIFAFPYLFYFFGSVFTIYTAFVLLVSLHYTPAIVGTYEEDTMGTVFQSYSITWSQPWRVIAYHIVLIPLLQISVYLFSWVWKAGFDLINYVFGCNWFMGAKLSGMVNYATSLVCPGWLCSFFAECIGCLTGCFNICFQGCLSFLSCSVPATSGPLSGSETVAGVLLAISIFLVGLSILSYGLSIISVGETLMFIIFKKKSDDDDLLQRKDEDELEEDMDDEYNFDDEDNEVESDDSEGGLEDDNAEDESPSDDINSGDDSDPKE</sequence>
<feature type="transmembrane region" description="Helical" evidence="2">
    <location>
        <begin position="26"/>
        <end position="55"/>
    </location>
</feature>
<feature type="compositionally biased region" description="Acidic residues" evidence="1">
    <location>
        <begin position="374"/>
        <end position="426"/>
    </location>
</feature>
<feature type="transmembrane region" description="Helical" evidence="2">
    <location>
        <begin position="221"/>
        <end position="243"/>
    </location>
</feature>
<feature type="transmembrane region" description="Helical" evidence="2">
    <location>
        <begin position="249"/>
        <end position="271"/>
    </location>
</feature>
<dbReference type="AlphaFoldDB" id="A0A381QPT4"/>
<keyword evidence="2" id="KW-0472">Membrane</keyword>
<evidence type="ECO:0000256" key="2">
    <source>
        <dbReference type="SAM" id="Phobius"/>
    </source>
</evidence>